<evidence type="ECO:0008006" key="5">
    <source>
        <dbReference type="Google" id="ProtNLM"/>
    </source>
</evidence>
<sequence length="149" mass="15974">MTDMTQQQGWAAPVPPPQTKKRRKWPWVLLVLALLMVGGCAALIASIGHEVDKESKREIVVRYEVTGDAKGVTVTYSAYSDDDLSQNQVSDVDLPWRKEEKAKGFVKGGTLVVTTGASGGTVRCKVTADGTTHTATADGRFATATCDGF</sequence>
<dbReference type="InterPro" id="IPR038468">
    <property type="entry name" value="MmpS_C"/>
</dbReference>
<reference evidence="3" key="2">
    <citation type="submission" date="2020-09" db="EMBL/GenBank/DDBJ databases">
        <authorList>
            <person name="Sun Q."/>
            <person name="Ohkuma M."/>
        </authorList>
    </citation>
    <scope>NUCLEOTIDE SEQUENCE</scope>
    <source>
        <strain evidence="3">JCM 4784</strain>
    </source>
</reference>
<keyword evidence="2" id="KW-0812">Transmembrane</keyword>
<evidence type="ECO:0000313" key="4">
    <source>
        <dbReference type="Proteomes" id="UP000608024"/>
    </source>
</evidence>
<gene>
    <name evidence="3" type="ORF">GCM10018785_25350</name>
</gene>
<keyword evidence="4" id="KW-1185">Reference proteome</keyword>
<evidence type="ECO:0000256" key="2">
    <source>
        <dbReference type="SAM" id="Phobius"/>
    </source>
</evidence>
<feature type="transmembrane region" description="Helical" evidence="2">
    <location>
        <begin position="25"/>
        <end position="47"/>
    </location>
</feature>
<dbReference type="AlphaFoldDB" id="A0A919DLN6"/>
<feature type="region of interest" description="Disordered" evidence="1">
    <location>
        <begin position="1"/>
        <end position="20"/>
    </location>
</feature>
<accession>A0A919DLN6</accession>
<reference evidence="3" key="1">
    <citation type="journal article" date="2014" name="Int. J. Syst. Evol. Microbiol.">
        <title>Complete genome sequence of Corynebacterium casei LMG S-19264T (=DSM 44701T), isolated from a smear-ripened cheese.</title>
        <authorList>
            <consortium name="US DOE Joint Genome Institute (JGI-PGF)"/>
            <person name="Walter F."/>
            <person name="Albersmeier A."/>
            <person name="Kalinowski J."/>
            <person name="Ruckert C."/>
        </authorList>
    </citation>
    <scope>NUCLEOTIDE SEQUENCE</scope>
    <source>
        <strain evidence="3">JCM 4784</strain>
    </source>
</reference>
<keyword evidence="2" id="KW-1133">Transmembrane helix</keyword>
<evidence type="ECO:0000313" key="3">
    <source>
        <dbReference type="EMBL" id="GHE54921.1"/>
    </source>
</evidence>
<dbReference type="Gene3D" id="2.60.40.2880">
    <property type="entry name" value="MmpS1-5, C-terminal soluble domain"/>
    <property type="match status" value="1"/>
</dbReference>
<proteinExistence type="predicted"/>
<organism evidence="3 4">
    <name type="scientific">Streptomyces longispororuber</name>
    <dbReference type="NCBI Taxonomy" id="68230"/>
    <lineage>
        <taxon>Bacteria</taxon>
        <taxon>Bacillati</taxon>
        <taxon>Actinomycetota</taxon>
        <taxon>Actinomycetes</taxon>
        <taxon>Kitasatosporales</taxon>
        <taxon>Streptomycetaceae</taxon>
        <taxon>Streptomyces</taxon>
    </lineage>
</organism>
<keyword evidence="2" id="KW-0472">Membrane</keyword>
<dbReference type="EMBL" id="BNBT01000029">
    <property type="protein sequence ID" value="GHE54921.1"/>
    <property type="molecule type" value="Genomic_DNA"/>
</dbReference>
<evidence type="ECO:0000256" key="1">
    <source>
        <dbReference type="SAM" id="MobiDB-lite"/>
    </source>
</evidence>
<comment type="caution">
    <text evidence="3">The sequence shown here is derived from an EMBL/GenBank/DDBJ whole genome shotgun (WGS) entry which is preliminary data.</text>
</comment>
<protein>
    <recommendedName>
        <fullName evidence="5">MmpS family membrane protein</fullName>
    </recommendedName>
</protein>
<dbReference type="Proteomes" id="UP000608024">
    <property type="component" value="Unassembled WGS sequence"/>
</dbReference>
<name>A0A919DLN6_9ACTN</name>